<evidence type="ECO:0000313" key="3">
    <source>
        <dbReference type="Proteomes" id="UP000887159"/>
    </source>
</evidence>
<accession>A0A8X6VZQ3</accession>
<protein>
    <submittedName>
        <fullName evidence="2">Uncharacterized protein</fullName>
    </submittedName>
</protein>
<evidence type="ECO:0000256" key="1">
    <source>
        <dbReference type="SAM" id="MobiDB-lite"/>
    </source>
</evidence>
<organism evidence="2 3">
    <name type="scientific">Trichonephila clavipes</name>
    <name type="common">Golden silk orbweaver</name>
    <name type="synonym">Nephila clavipes</name>
    <dbReference type="NCBI Taxonomy" id="2585209"/>
    <lineage>
        <taxon>Eukaryota</taxon>
        <taxon>Metazoa</taxon>
        <taxon>Ecdysozoa</taxon>
        <taxon>Arthropoda</taxon>
        <taxon>Chelicerata</taxon>
        <taxon>Arachnida</taxon>
        <taxon>Araneae</taxon>
        <taxon>Araneomorphae</taxon>
        <taxon>Entelegynae</taxon>
        <taxon>Araneoidea</taxon>
        <taxon>Nephilidae</taxon>
        <taxon>Trichonephila</taxon>
    </lineage>
</organism>
<evidence type="ECO:0000313" key="2">
    <source>
        <dbReference type="EMBL" id="GFY25434.1"/>
    </source>
</evidence>
<feature type="region of interest" description="Disordered" evidence="1">
    <location>
        <begin position="34"/>
        <end position="70"/>
    </location>
</feature>
<gene>
    <name evidence="2" type="ORF">TNCV_2485541</name>
</gene>
<dbReference type="EMBL" id="BMAU01021371">
    <property type="protein sequence ID" value="GFY25434.1"/>
    <property type="molecule type" value="Genomic_DNA"/>
</dbReference>
<comment type="caution">
    <text evidence="2">The sequence shown here is derived from an EMBL/GenBank/DDBJ whole genome shotgun (WGS) entry which is preliminary data.</text>
</comment>
<dbReference type="Proteomes" id="UP000887159">
    <property type="component" value="Unassembled WGS sequence"/>
</dbReference>
<keyword evidence="3" id="KW-1185">Reference proteome</keyword>
<feature type="compositionally biased region" description="Basic and acidic residues" evidence="1">
    <location>
        <begin position="54"/>
        <end position="68"/>
    </location>
</feature>
<sequence length="91" mass="10020">MFSRLTAAKSASLCGKNNTILLCTPKVLLDLSSDITPMTDDREKNTAPPTSRNPEGKRNRPPHQDHGVEGQSVCEDGCVYLLYLHGDQSYD</sequence>
<reference evidence="2" key="1">
    <citation type="submission" date="2020-08" db="EMBL/GenBank/DDBJ databases">
        <title>Multicomponent nature underlies the extraordinary mechanical properties of spider dragline silk.</title>
        <authorList>
            <person name="Kono N."/>
            <person name="Nakamura H."/>
            <person name="Mori M."/>
            <person name="Yoshida Y."/>
            <person name="Ohtoshi R."/>
            <person name="Malay A.D."/>
            <person name="Moran D.A.P."/>
            <person name="Tomita M."/>
            <person name="Numata K."/>
            <person name="Arakawa K."/>
        </authorList>
    </citation>
    <scope>NUCLEOTIDE SEQUENCE</scope>
</reference>
<proteinExistence type="predicted"/>
<dbReference type="AlphaFoldDB" id="A0A8X6VZQ3"/>
<name>A0A8X6VZQ3_TRICX</name>